<evidence type="ECO:0000256" key="1">
    <source>
        <dbReference type="ARBA" id="ARBA00022630"/>
    </source>
</evidence>
<evidence type="ECO:0000259" key="4">
    <source>
        <dbReference type="PROSITE" id="PS51387"/>
    </source>
</evidence>
<dbReference type="AlphaFoldDB" id="A0A3B1E995"/>
<dbReference type="InterPro" id="IPR051312">
    <property type="entry name" value="Diverse_Substr_Oxidored"/>
</dbReference>
<dbReference type="PANTHER" id="PTHR42659">
    <property type="entry name" value="XANTHINE DEHYDROGENASE SUBUNIT C-RELATED"/>
    <property type="match status" value="1"/>
</dbReference>
<dbReference type="InterPro" id="IPR002346">
    <property type="entry name" value="Mopterin_DH_FAD-bd"/>
</dbReference>
<reference evidence="5" key="1">
    <citation type="submission" date="2018-06" db="EMBL/GenBank/DDBJ databases">
        <authorList>
            <person name="Zhirakovskaya E."/>
        </authorList>
    </citation>
    <scope>NUCLEOTIDE SEQUENCE</scope>
</reference>
<dbReference type="Pfam" id="PF00941">
    <property type="entry name" value="FAD_binding_5"/>
    <property type="match status" value="1"/>
</dbReference>
<keyword evidence="3" id="KW-0560">Oxidoreductase</keyword>
<dbReference type="Gene3D" id="3.30.465.10">
    <property type="match status" value="1"/>
</dbReference>
<keyword evidence="1" id="KW-0285">Flavoprotein</keyword>
<protein>
    <recommendedName>
        <fullName evidence="4">FAD-binding PCMH-type domain-containing protein</fullName>
    </recommendedName>
</protein>
<organism evidence="5">
    <name type="scientific">hydrothermal vent metagenome</name>
    <dbReference type="NCBI Taxonomy" id="652676"/>
    <lineage>
        <taxon>unclassified sequences</taxon>
        <taxon>metagenomes</taxon>
        <taxon>ecological metagenomes</taxon>
    </lineage>
</organism>
<dbReference type="EMBL" id="UOGK01000771">
    <property type="protein sequence ID" value="VAX42867.1"/>
    <property type="molecule type" value="Genomic_DNA"/>
</dbReference>
<evidence type="ECO:0000313" key="5">
    <source>
        <dbReference type="EMBL" id="VAX42867.1"/>
    </source>
</evidence>
<dbReference type="InterPro" id="IPR016167">
    <property type="entry name" value="FAD-bd_PCMH_sub1"/>
</dbReference>
<dbReference type="InterPro" id="IPR036318">
    <property type="entry name" value="FAD-bd_PCMH-like_sf"/>
</dbReference>
<dbReference type="GO" id="GO:0016491">
    <property type="term" value="F:oxidoreductase activity"/>
    <property type="evidence" value="ECO:0007669"/>
    <property type="project" value="UniProtKB-KW"/>
</dbReference>
<dbReference type="PANTHER" id="PTHR42659:SF2">
    <property type="entry name" value="XANTHINE DEHYDROGENASE SUBUNIT C-RELATED"/>
    <property type="match status" value="1"/>
</dbReference>
<evidence type="ECO:0000256" key="3">
    <source>
        <dbReference type="ARBA" id="ARBA00023002"/>
    </source>
</evidence>
<dbReference type="InterPro" id="IPR016166">
    <property type="entry name" value="FAD-bd_PCMH"/>
</dbReference>
<gene>
    <name evidence="5" type="ORF">MNBD_PLANCTO03-1529</name>
</gene>
<dbReference type="PROSITE" id="PS51387">
    <property type="entry name" value="FAD_PCMH"/>
    <property type="match status" value="1"/>
</dbReference>
<sequence length="159" mass="16555">MYIPDFALHEATSVQEASRLLAAHGPGARVLAGGTDLLVDLKSGRDRASHVVSLRNIPEMRDIHLTDAGLTIGATATLADLDAFVADLPAYRPIGDATGQMASVQIRNMATVGGNIGSAVPCADLPPILIAMQASVVLVSARGERTVPLAEFFVGPRTT</sequence>
<dbReference type="GO" id="GO:0071949">
    <property type="term" value="F:FAD binding"/>
    <property type="evidence" value="ECO:0007669"/>
    <property type="project" value="InterPro"/>
</dbReference>
<dbReference type="SUPFAM" id="SSF56176">
    <property type="entry name" value="FAD-binding/transporter-associated domain-like"/>
    <property type="match status" value="1"/>
</dbReference>
<proteinExistence type="predicted"/>
<evidence type="ECO:0000256" key="2">
    <source>
        <dbReference type="ARBA" id="ARBA00022827"/>
    </source>
</evidence>
<dbReference type="Gene3D" id="3.30.43.10">
    <property type="entry name" value="Uridine Diphospho-n-acetylenolpyruvylglucosamine Reductase, domain 2"/>
    <property type="match status" value="1"/>
</dbReference>
<name>A0A3B1E995_9ZZZZ</name>
<feature type="non-terminal residue" evidence="5">
    <location>
        <position position="159"/>
    </location>
</feature>
<feature type="domain" description="FAD-binding PCMH-type" evidence="4">
    <location>
        <begin position="1"/>
        <end position="159"/>
    </location>
</feature>
<keyword evidence="2" id="KW-0274">FAD</keyword>
<dbReference type="InterPro" id="IPR016169">
    <property type="entry name" value="FAD-bd_PCMH_sub2"/>
</dbReference>
<accession>A0A3B1E995</accession>